<accession>A0ACA9QDN0</accession>
<sequence>MYKKSFSRRSQRNRAKLGRQTAKIWNWLYASEVAEKPRKKRSPVSYRRRLIRSAVARQQVEQTRASTEISTDVFCFTRKPNSFSGSRMVGHTCSIRGDGVTEADRAAFYFVNTEIVGYTSLGPGVPLAFLLRHPGGRGGPIYGPATSVFIGSCSWLHDIVTNVLRRTSIAEECGKPISNN</sequence>
<name>A0ACA9QDN0_9GLOM</name>
<gene>
    <name evidence="1" type="ORF">SPELUC_LOCUS14176</name>
</gene>
<protein>
    <submittedName>
        <fullName evidence="1">10204_t:CDS:1</fullName>
    </submittedName>
</protein>
<dbReference type="EMBL" id="CAJVPW010040616">
    <property type="protein sequence ID" value="CAG8746593.1"/>
    <property type="molecule type" value="Genomic_DNA"/>
</dbReference>
<comment type="caution">
    <text evidence="1">The sequence shown here is derived from an EMBL/GenBank/DDBJ whole genome shotgun (WGS) entry which is preliminary data.</text>
</comment>
<dbReference type="Proteomes" id="UP000789366">
    <property type="component" value="Unassembled WGS sequence"/>
</dbReference>
<evidence type="ECO:0000313" key="2">
    <source>
        <dbReference type="Proteomes" id="UP000789366"/>
    </source>
</evidence>
<evidence type="ECO:0000313" key="1">
    <source>
        <dbReference type="EMBL" id="CAG8746593.1"/>
    </source>
</evidence>
<keyword evidence="2" id="KW-1185">Reference proteome</keyword>
<reference evidence="1" key="1">
    <citation type="submission" date="2021-06" db="EMBL/GenBank/DDBJ databases">
        <authorList>
            <person name="Kallberg Y."/>
            <person name="Tangrot J."/>
            <person name="Rosling A."/>
        </authorList>
    </citation>
    <scope>NUCLEOTIDE SEQUENCE</scope>
    <source>
        <strain evidence="1">28 12/20/2015</strain>
    </source>
</reference>
<feature type="non-terminal residue" evidence="1">
    <location>
        <position position="180"/>
    </location>
</feature>
<organism evidence="1 2">
    <name type="scientific">Cetraspora pellucida</name>
    <dbReference type="NCBI Taxonomy" id="1433469"/>
    <lineage>
        <taxon>Eukaryota</taxon>
        <taxon>Fungi</taxon>
        <taxon>Fungi incertae sedis</taxon>
        <taxon>Mucoromycota</taxon>
        <taxon>Glomeromycotina</taxon>
        <taxon>Glomeromycetes</taxon>
        <taxon>Diversisporales</taxon>
        <taxon>Gigasporaceae</taxon>
        <taxon>Cetraspora</taxon>
    </lineage>
</organism>
<proteinExistence type="predicted"/>